<reference evidence="2 3" key="1">
    <citation type="submission" date="2024-03" db="EMBL/GenBank/DDBJ databases">
        <authorList>
            <person name="Gkanogiannis A."/>
            <person name="Becerra Lopez-Lavalle L."/>
        </authorList>
    </citation>
    <scope>NUCLEOTIDE SEQUENCE [LARGE SCALE GENOMIC DNA]</scope>
</reference>
<name>A0ABP0XUS0_9ROSI</name>
<evidence type="ECO:0000313" key="2">
    <source>
        <dbReference type="EMBL" id="CAK9311472.1"/>
    </source>
</evidence>
<gene>
    <name evidence="2" type="ORF">CITCOLO1_LOCUS3132</name>
</gene>
<dbReference type="Proteomes" id="UP001642487">
    <property type="component" value="Chromosome 10"/>
</dbReference>
<organism evidence="2 3">
    <name type="scientific">Citrullus colocynthis</name>
    <name type="common">colocynth</name>
    <dbReference type="NCBI Taxonomy" id="252529"/>
    <lineage>
        <taxon>Eukaryota</taxon>
        <taxon>Viridiplantae</taxon>
        <taxon>Streptophyta</taxon>
        <taxon>Embryophyta</taxon>
        <taxon>Tracheophyta</taxon>
        <taxon>Spermatophyta</taxon>
        <taxon>Magnoliopsida</taxon>
        <taxon>eudicotyledons</taxon>
        <taxon>Gunneridae</taxon>
        <taxon>Pentapetalae</taxon>
        <taxon>rosids</taxon>
        <taxon>fabids</taxon>
        <taxon>Cucurbitales</taxon>
        <taxon>Cucurbitaceae</taxon>
        <taxon>Benincaseae</taxon>
        <taxon>Citrullus</taxon>
    </lineage>
</organism>
<protein>
    <submittedName>
        <fullName evidence="2">Uncharacterized protein</fullName>
    </submittedName>
</protein>
<evidence type="ECO:0000256" key="1">
    <source>
        <dbReference type="SAM" id="MobiDB-lite"/>
    </source>
</evidence>
<accession>A0ABP0XUS0</accession>
<proteinExistence type="predicted"/>
<sequence>MVVQLNGHSLRSHPPSSLFVRPARVSHHPHSAVNFVQSLAPAHWRRSIGPSAVGTRTPEPGRRLSLVRVLSDATAATHSALSPSVGAPSSGRQLPEFILG</sequence>
<dbReference type="EMBL" id="OZ021744">
    <property type="protein sequence ID" value="CAK9311472.1"/>
    <property type="molecule type" value="Genomic_DNA"/>
</dbReference>
<evidence type="ECO:0000313" key="3">
    <source>
        <dbReference type="Proteomes" id="UP001642487"/>
    </source>
</evidence>
<keyword evidence="3" id="KW-1185">Reference proteome</keyword>
<feature type="region of interest" description="Disordered" evidence="1">
    <location>
        <begin position="77"/>
        <end position="100"/>
    </location>
</feature>